<dbReference type="Proteomes" id="UP000609323">
    <property type="component" value="Unassembled WGS sequence"/>
</dbReference>
<evidence type="ECO:0000256" key="1">
    <source>
        <dbReference type="ARBA" id="ARBA00005513"/>
    </source>
</evidence>
<keyword evidence="5 13" id="KW-0812">Transmembrane</keyword>
<evidence type="ECO:0000256" key="7">
    <source>
        <dbReference type="ARBA" id="ARBA00022989"/>
    </source>
</evidence>
<keyword evidence="8 13" id="KW-0406">Ion transport</keyword>
<proteinExistence type="inferred from homology"/>
<keyword evidence="9 13" id="KW-0472">Membrane</keyword>
<evidence type="ECO:0000256" key="11">
    <source>
        <dbReference type="ARBA" id="ARBA00025198"/>
    </source>
</evidence>
<feature type="transmembrane region" description="Helical" evidence="13">
    <location>
        <begin position="6"/>
        <end position="27"/>
    </location>
</feature>
<dbReference type="InterPro" id="IPR002146">
    <property type="entry name" value="ATP_synth_b/b'su_bac/chlpt"/>
</dbReference>
<keyword evidence="3 13" id="KW-1003">Cell membrane</keyword>
<evidence type="ECO:0000256" key="8">
    <source>
        <dbReference type="ARBA" id="ARBA00023065"/>
    </source>
</evidence>
<comment type="subunit">
    <text evidence="13">F-type ATPases have 2 components, F(1) - the catalytic core - and F(0) - the membrane proton channel. F(1) has five subunits: alpha(3), beta(3), gamma(1), delta(1), epsilon(1). F(0) has three main subunits: a(1), b(2) and c(10-14). The alpha and beta chains form an alternating ring which encloses part of the gamma chain. F(1) is attached to F(0) by a central stalk formed by the gamma and epsilon chains, while a peripheral stalk is formed by the delta and b chains.</text>
</comment>
<keyword evidence="17" id="KW-1185">Reference proteome</keyword>
<dbReference type="NCBIfam" id="TIGR01144">
    <property type="entry name" value="ATP_synt_b"/>
    <property type="match status" value="1"/>
</dbReference>
<sequence>MEFSWESLVLALIAFLILYFLLNKYAFGPLFSVMEKRRELVLQQVEEAKQTREQANVYVEEQKQALQQARKDAYDIIEQSKQTSSKQAAQIIELAKEEAGRLKDEAVRDIENEKNKAVEQLRSEVGVASVKIASKLLEKEVKEDGVQEELVDQYLKEVGGRS</sequence>
<keyword evidence="10 13" id="KW-0066">ATP synthesis</keyword>
<evidence type="ECO:0000313" key="16">
    <source>
        <dbReference type="EMBL" id="GGA43021.1"/>
    </source>
</evidence>
<evidence type="ECO:0000256" key="15">
    <source>
        <dbReference type="SAM" id="Coils"/>
    </source>
</evidence>
<keyword evidence="15" id="KW-0175">Coiled coil</keyword>
<dbReference type="CDD" id="cd06503">
    <property type="entry name" value="ATP-synt_Fo_b"/>
    <property type="match status" value="1"/>
</dbReference>
<dbReference type="RefSeq" id="WP_094094477.1">
    <property type="nucleotide sequence ID" value="NZ_BMHF01000010.1"/>
</dbReference>
<feature type="coiled-coil region" evidence="15">
    <location>
        <begin position="45"/>
        <end position="116"/>
    </location>
</feature>
<evidence type="ECO:0000313" key="17">
    <source>
        <dbReference type="Proteomes" id="UP000609323"/>
    </source>
</evidence>
<accession>A0ABQ1GG89</accession>
<comment type="function">
    <text evidence="11 13">F(1)F(0) ATP synthase produces ATP from ADP in the presence of a proton or sodium gradient. F-type ATPases consist of two structural domains, F(1) containing the extramembraneous catalytic core and F(0) containing the membrane proton channel, linked together by a central stalk and a peripheral stalk. During catalysis, ATP synthesis in the catalytic domain of F(1) is coupled via a rotary mechanism of the central stalk subunits to proton translocation.</text>
</comment>
<evidence type="ECO:0000256" key="4">
    <source>
        <dbReference type="ARBA" id="ARBA00022547"/>
    </source>
</evidence>
<keyword evidence="7 13" id="KW-1133">Transmembrane helix</keyword>
<keyword evidence="6 13" id="KW-0375">Hydrogen ion transport</keyword>
<evidence type="ECO:0000256" key="12">
    <source>
        <dbReference type="ARBA" id="ARBA00037847"/>
    </source>
</evidence>
<protein>
    <recommendedName>
        <fullName evidence="13">ATP synthase subunit b</fullName>
    </recommendedName>
    <alternativeName>
        <fullName evidence="13">ATP synthase F(0) sector subunit b</fullName>
    </alternativeName>
    <alternativeName>
        <fullName evidence="13">ATPase subunit I</fullName>
    </alternativeName>
    <alternativeName>
        <fullName evidence="13">F-type ATPase subunit b</fullName>
        <shortName evidence="13">F-ATPase subunit b</shortName>
    </alternativeName>
</protein>
<gene>
    <name evidence="13 16" type="primary">atpF</name>
    <name evidence="16" type="ORF">GCM10010917_30470</name>
</gene>
<evidence type="ECO:0000256" key="6">
    <source>
        <dbReference type="ARBA" id="ARBA00022781"/>
    </source>
</evidence>
<evidence type="ECO:0000256" key="9">
    <source>
        <dbReference type="ARBA" id="ARBA00023136"/>
    </source>
</evidence>
<keyword evidence="4 13" id="KW-0138">CF(0)</keyword>
<dbReference type="Pfam" id="PF00430">
    <property type="entry name" value="ATP-synt_B"/>
    <property type="match status" value="1"/>
</dbReference>
<evidence type="ECO:0000256" key="5">
    <source>
        <dbReference type="ARBA" id="ARBA00022692"/>
    </source>
</evidence>
<name>A0ABQ1GG89_9BACL</name>
<evidence type="ECO:0000256" key="2">
    <source>
        <dbReference type="ARBA" id="ARBA00022448"/>
    </source>
</evidence>
<dbReference type="SUPFAM" id="SSF81573">
    <property type="entry name" value="F1F0 ATP synthase subunit B, membrane domain"/>
    <property type="match status" value="1"/>
</dbReference>
<reference evidence="17" key="1">
    <citation type="journal article" date="2019" name="Int. J. Syst. Evol. Microbiol.">
        <title>The Global Catalogue of Microorganisms (GCM) 10K type strain sequencing project: providing services to taxonomists for standard genome sequencing and annotation.</title>
        <authorList>
            <consortium name="The Broad Institute Genomics Platform"/>
            <consortium name="The Broad Institute Genome Sequencing Center for Infectious Disease"/>
            <person name="Wu L."/>
            <person name="Ma J."/>
        </authorList>
    </citation>
    <scope>NUCLEOTIDE SEQUENCE [LARGE SCALE GENOMIC DNA]</scope>
    <source>
        <strain evidence="17">CGMCC 1.15044</strain>
    </source>
</reference>
<comment type="function">
    <text evidence="13">Component of the F(0) channel, it forms part of the peripheral stalk, linking F(1) to F(0).</text>
</comment>
<dbReference type="PANTHER" id="PTHR33445">
    <property type="entry name" value="ATP SYNTHASE SUBUNIT B', CHLOROPLASTIC"/>
    <property type="match status" value="1"/>
</dbReference>
<dbReference type="EMBL" id="BMHF01000010">
    <property type="protein sequence ID" value="GGA43021.1"/>
    <property type="molecule type" value="Genomic_DNA"/>
</dbReference>
<dbReference type="InterPro" id="IPR028987">
    <property type="entry name" value="ATP_synth_B-like_membr_sf"/>
</dbReference>
<comment type="similarity">
    <text evidence="1 13 14">Belongs to the ATPase B chain family.</text>
</comment>
<keyword evidence="2 13" id="KW-0813">Transport</keyword>
<evidence type="ECO:0000256" key="3">
    <source>
        <dbReference type="ARBA" id="ARBA00022475"/>
    </source>
</evidence>
<organism evidence="16 17">
    <name type="scientific">Paenibacillus physcomitrellae</name>
    <dbReference type="NCBI Taxonomy" id="1619311"/>
    <lineage>
        <taxon>Bacteria</taxon>
        <taxon>Bacillati</taxon>
        <taxon>Bacillota</taxon>
        <taxon>Bacilli</taxon>
        <taxon>Bacillales</taxon>
        <taxon>Paenibacillaceae</taxon>
        <taxon>Paenibacillus</taxon>
    </lineage>
</organism>
<dbReference type="InterPro" id="IPR005864">
    <property type="entry name" value="ATP_synth_F0_bsu_bac"/>
</dbReference>
<comment type="caution">
    <text evidence="16">The sequence shown here is derived from an EMBL/GenBank/DDBJ whole genome shotgun (WGS) entry which is preliminary data.</text>
</comment>
<dbReference type="HAMAP" id="MF_01398">
    <property type="entry name" value="ATP_synth_b_bprime"/>
    <property type="match status" value="1"/>
</dbReference>
<dbReference type="Gene3D" id="1.20.5.620">
    <property type="entry name" value="F1F0 ATP synthase subunit B, membrane domain"/>
    <property type="match status" value="1"/>
</dbReference>
<dbReference type="PANTHER" id="PTHR33445:SF1">
    <property type="entry name" value="ATP SYNTHASE SUBUNIT B"/>
    <property type="match status" value="1"/>
</dbReference>
<evidence type="ECO:0000256" key="13">
    <source>
        <dbReference type="HAMAP-Rule" id="MF_01398"/>
    </source>
</evidence>
<evidence type="ECO:0000256" key="14">
    <source>
        <dbReference type="RuleBase" id="RU003848"/>
    </source>
</evidence>
<evidence type="ECO:0000256" key="10">
    <source>
        <dbReference type="ARBA" id="ARBA00023310"/>
    </source>
</evidence>
<dbReference type="InterPro" id="IPR050059">
    <property type="entry name" value="ATP_synthase_B_chain"/>
</dbReference>
<comment type="subcellular location">
    <subcellularLocation>
        <location evidence="13">Cell membrane</location>
        <topology evidence="13">Single-pass membrane protein</topology>
    </subcellularLocation>
    <subcellularLocation>
        <location evidence="12">Endomembrane system</location>
        <topology evidence="12">Single-pass membrane protein</topology>
    </subcellularLocation>
</comment>